<feature type="transmembrane region" description="Helical" evidence="1">
    <location>
        <begin position="34"/>
        <end position="52"/>
    </location>
</feature>
<dbReference type="RefSeq" id="WP_079905870.1">
    <property type="nucleotide sequence ID" value="NZ_MYKI01000003.1"/>
</dbReference>
<keyword evidence="1" id="KW-1133">Transmembrane helix</keyword>
<proteinExistence type="predicted"/>
<comment type="caution">
    <text evidence="2">The sequence shown here is derived from an EMBL/GenBank/DDBJ whole genome shotgun (WGS) entry which is preliminary data.</text>
</comment>
<keyword evidence="1" id="KW-0472">Membrane</keyword>
<dbReference type="AlphaFoldDB" id="A0A3W8TP96"/>
<name>A0A3W8TP96_SALER</name>
<gene>
    <name evidence="2" type="ORF">GC609_10435</name>
</gene>
<dbReference type="EMBL" id="AAMGXV010000004">
    <property type="protein sequence ID" value="EDH2515652.1"/>
    <property type="molecule type" value="Genomic_DNA"/>
</dbReference>
<protein>
    <submittedName>
        <fullName evidence="2">Uncharacterized protein</fullName>
    </submittedName>
</protein>
<evidence type="ECO:0000256" key="1">
    <source>
        <dbReference type="SAM" id="Phobius"/>
    </source>
</evidence>
<evidence type="ECO:0000313" key="2">
    <source>
        <dbReference type="EMBL" id="EDH2515652.1"/>
    </source>
</evidence>
<keyword evidence="1" id="KW-0812">Transmembrane</keyword>
<reference evidence="2" key="1">
    <citation type="submission" date="2019-10" db="EMBL/GenBank/DDBJ databases">
        <authorList>
            <consortium name="PulseNet: The National Subtyping Network for Foodborne Disease Surveillance"/>
            <person name="Tarr C.L."/>
            <person name="Trees E."/>
            <person name="Katz L.S."/>
            <person name="Carleton-Romer H.A."/>
            <person name="Stroika S."/>
            <person name="Kucerova Z."/>
            <person name="Roache K.F."/>
            <person name="Sabol A.L."/>
            <person name="Besser J."/>
            <person name="Gerner-Smidt P."/>
        </authorList>
    </citation>
    <scope>NUCLEOTIDE SEQUENCE [LARGE SCALE GENOMIC DNA]</scope>
    <source>
        <strain evidence="2">PNUSAS109563</strain>
    </source>
</reference>
<dbReference type="Proteomes" id="UP000839618">
    <property type="component" value="Unassembled WGS sequence"/>
</dbReference>
<accession>A0A3W8TP96</accession>
<organism evidence="2">
    <name type="scientific">Salmonella enterica</name>
    <name type="common">Salmonella choleraesuis</name>
    <dbReference type="NCBI Taxonomy" id="28901"/>
    <lineage>
        <taxon>Bacteria</taxon>
        <taxon>Pseudomonadati</taxon>
        <taxon>Pseudomonadota</taxon>
        <taxon>Gammaproteobacteria</taxon>
        <taxon>Enterobacterales</taxon>
        <taxon>Enterobacteriaceae</taxon>
        <taxon>Salmonella</taxon>
    </lineage>
</organism>
<sequence>MDIIHLLEVLNPLKNVVTIKIDNDKGLFTTIAEFLIAMAPTLIAVIAMWYSYKQFKISLRSQSEQFRLGLKQQTNALKINTQLATEIELVKDECKVLRESYVALVDYTSILYGSHLEYKQHSENTSEYAIEHRDKAYENIKTYTNKLLQERMLILSYLNIENREEEEFLDCINGLVNFVVKSNGTAADLGTLQAHGANLCFALIKNKRQAILCLVETITD</sequence>